<dbReference type="AlphaFoldDB" id="A0A511YZ52"/>
<dbReference type="RefSeq" id="WP_034249736.1">
    <property type="nucleotide sequence ID" value="NZ_BJYK01000007.1"/>
</dbReference>
<dbReference type="Proteomes" id="UP000321484">
    <property type="component" value="Unassembled WGS sequence"/>
</dbReference>
<dbReference type="OrthoDB" id="5195718at2"/>
<accession>A0A511YZ52</accession>
<name>A0A511YZ52_9CELL</name>
<keyword evidence="3" id="KW-1185">Reference proteome</keyword>
<evidence type="ECO:0000256" key="1">
    <source>
        <dbReference type="SAM" id="MobiDB-lite"/>
    </source>
</evidence>
<comment type="caution">
    <text evidence="2">The sequence shown here is derived from an EMBL/GenBank/DDBJ whole genome shotgun (WGS) entry which is preliminary data.</text>
</comment>
<evidence type="ECO:0000313" key="2">
    <source>
        <dbReference type="EMBL" id="GEN80478.1"/>
    </source>
</evidence>
<organism evidence="2 3">
    <name type="scientific">Actinotalea fermentans</name>
    <dbReference type="NCBI Taxonomy" id="43671"/>
    <lineage>
        <taxon>Bacteria</taxon>
        <taxon>Bacillati</taxon>
        <taxon>Actinomycetota</taxon>
        <taxon>Actinomycetes</taxon>
        <taxon>Micrococcales</taxon>
        <taxon>Cellulomonadaceae</taxon>
        <taxon>Actinotalea</taxon>
    </lineage>
</organism>
<dbReference type="EMBL" id="BJYK01000007">
    <property type="protein sequence ID" value="GEN80478.1"/>
    <property type="molecule type" value="Genomic_DNA"/>
</dbReference>
<feature type="region of interest" description="Disordered" evidence="1">
    <location>
        <begin position="1"/>
        <end position="23"/>
    </location>
</feature>
<protein>
    <submittedName>
        <fullName evidence="2">Uncharacterized protein</fullName>
    </submittedName>
</protein>
<proteinExistence type="predicted"/>
<gene>
    <name evidence="2" type="ORF">AFE02nite_22120</name>
</gene>
<evidence type="ECO:0000313" key="3">
    <source>
        <dbReference type="Proteomes" id="UP000321484"/>
    </source>
</evidence>
<reference evidence="2 3" key="1">
    <citation type="submission" date="2019-07" db="EMBL/GenBank/DDBJ databases">
        <title>Whole genome shotgun sequence of Actinotalea fermentans NBRC 105374.</title>
        <authorList>
            <person name="Hosoyama A."/>
            <person name="Uohara A."/>
            <person name="Ohji S."/>
            <person name="Ichikawa N."/>
        </authorList>
    </citation>
    <scope>NUCLEOTIDE SEQUENCE [LARGE SCALE GENOMIC DNA]</scope>
    <source>
        <strain evidence="2 3">NBRC 105374</strain>
    </source>
</reference>
<sequence length="91" mass="10350">MPIAGQRAVVNGERPPDPPVKPQGNVPVIVHLVWSDGAEEWRPARAIRWTSTHVMVGWGDEAAERGREHWTWLKAQDVMRSVRWLVPPQRG</sequence>